<dbReference type="AlphaFoldDB" id="S4PJY8"/>
<proteinExistence type="predicted"/>
<reference evidence="2" key="2">
    <citation type="submission" date="2013-05" db="EMBL/GenBank/DDBJ databases">
        <authorList>
            <person name="Carter J.-M."/>
            <person name="Baker S.C."/>
            <person name="Pink R."/>
            <person name="Carter D.R.F."/>
            <person name="Collins A."/>
            <person name="Tomlin J."/>
            <person name="Gibbs M."/>
            <person name="Breuker C.J."/>
        </authorList>
    </citation>
    <scope>NUCLEOTIDE SEQUENCE</scope>
    <source>
        <tissue evidence="2">Ovary</tissue>
    </source>
</reference>
<accession>S4PJY8</accession>
<dbReference type="EMBL" id="GAIX01002427">
    <property type="protein sequence ID" value="JAA90133.1"/>
    <property type="molecule type" value="Transcribed_RNA"/>
</dbReference>
<sequence>PKVVNGVSNGFIPVNKSTSLIFSSNNVVGDKLFPSSVKRSMSLLDSIQKKAGTKIDNSKGRHQTDQLEED</sequence>
<name>S4PJY8_9NEOP</name>
<organism evidence="2">
    <name type="scientific">Pararge aegeria</name>
    <name type="common">speckled wood butterfly</name>
    <dbReference type="NCBI Taxonomy" id="116150"/>
    <lineage>
        <taxon>Eukaryota</taxon>
        <taxon>Metazoa</taxon>
        <taxon>Ecdysozoa</taxon>
        <taxon>Arthropoda</taxon>
        <taxon>Hexapoda</taxon>
        <taxon>Insecta</taxon>
        <taxon>Pterygota</taxon>
        <taxon>Neoptera</taxon>
        <taxon>Endopterygota</taxon>
        <taxon>Lepidoptera</taxon>
        <taxon>Glossata</taxon>
        <taxon>Ditrysia</taxon>
        <taxon>Papilionoidea</taxon>
        <taxon>Nymphalidae</taxon>
        <taxon>Satyrinae</taxon>
        <taxon>Satyrini</taxon>
        <taxon>Parargina</taxon>
        <taxon>Pararge</taxon>
    </lineage>
</organism>
<feature type="non-terminal residue" evidence="2">
    <location>
        <position position="1"/>
    </location>
</feature>
<feature type="compositionally biased region" description="Basic and acidic residues" evidence="1">
    <location>
        <begin position="56"/>
        <end position="70"/>
    </location>
</feature>
<reference evidence="2" key="1">
    <citation type="journal article" date="2013" name="BMC Genomics">
        <title>Unscrambling butterfly oogenesis.</title>
        <authorList>
            <person name="Carter J.M."/>
            <person name="Baker S.C."/>
            <person name="Pink R."/>
            <person name="Carter D.R."/>
            <person name="Collins A."/>
            <person name="Tomlin J."/>
            <person name="Gibbs M."/>
            <person name="Breuker C.J."/>
        </authorList>
    </citation>
    <scope>NUCLEOTIDE SEQUENCE</scope>
    <source>
        <tissue evidence="2">Ovary</tissue>
    </source>
</reference>
<feature type="region of interest" description="Disordered" evidence="1">
    <location>
        <begin position="48"/>
        <end position="70"/>
    </location>
</feature>
<evidence type="ECO:0000256" key="1">
    <source>
        <dbReference type="SAM" id="MobiDB-lite"/>
    </source>
</evidence>
<protein>
    <submittedName>
        <fullName evidence="2">Uncharacterized protein</fullName>
    </submittedName>
</protein>
<evidence type="ECO:0000313" key="2">
    <source>
        <dbReference type="EMBL" id="JAA90133.1"/>
    </source>
</evidence>
<feature type="non-terminal residue" evidence="2">
    <location>
        <position position="70"/>
    </location>
</feature>